<dbReference type="VEuPathDB" id="FungiDB:BTJ68_03150"/>
<evidence type="ECO:0000313" key="1">
    <source>
        <dbReference type="EMBL" id="RMY13761.1"/>
    </source>
</evidence>
<organism evidence="1 2">
    <name type="scientific">Hortaea werneckii</name>
    <name type="common">Black yeast</name>
    <name type="synonym">Cladosporium werneckii</name>
    <dbReference type="NCBI Taxonomy" id="91943"/>
    <lineage>
        <taxon>Eukaryota</taxon>
        <taxon>Fungi</taxon>
        <taxon>Dikarya</taxon>
        <taxon>Ascomycota</taxon>
        <taxon>Pezizomycotina</taxon>
        <taxon>Dothideomycetes</taxon>
        <taxon>Dothideomycetidae</taxon>
        <taxon>Mycosphaerellales</taxon>
        <taxon>Teratosphaeriaceae</taxon>
        <taxon>Hortaea</taxon>
    </lineage>
</organism>
<dbReference type="OrthoDB" id="3637273at2759"/>
<name>A0A3M6ZF64_HORWE</name>
<protein>
    <submittedName>
        <fullName evidence="1">Uncharacterized protein</fullName>
    </submittedName>
</protein>
<dbReference type="Proteomes" id="UP000271337">
    <property type="component" value="Unassembled WGS sequence"/>
</dbReference>
<accession>A0A3M6ZF64</accession>
<comment type="caution">
    <text evidence="1">The sequence shown here is derived from an EMBL/GenBank/DDBJ whole genome shotgun (WGS) entry which is preliminary data.</text>
</comment>
<evidence type="ECO:0000313" key="2">
    <source>
        <dbReference type="Proteomes" id="UP000271337"/>
    </source>
</evidence>
<reference evidence="1 2" key="1">
    <citation type="journal article" date="2018" name="BMC Genomics">
        <title>Genomic evidence for intraspecific hybridization in a clonal and extremely halotolerant yeast.</title>
        <authorList>
            <person name="Gostincar C."/>
            <person name="Stajich J.E."/>
            <person name="Zupancic J."/>
            <person name="Zalar P."/>
            <person name="Gunde-Cimerman N."/>
        </authorList>
    </citation>
    <scope>NUCLEOTIDE SEQUENCE [LARGE SCALE GENOMIC DNA]</scope>
    <source>
        <strain evidence="1 2">EXF-6669</strain>
    </source>
</reference>
<proteinExistence type="predicted"/>
<gene>
    <name evidence="1" type="ORF">D0867_07358</name>
</gene>
<dbReference type="AlphaFoldDB" id="A0A3M6ZF64"/>
<sequence length="93" mass="10523">MSGFKKFVGKSISLLFNLSIFPHHPKLTFYAFNKDAILTSKYNKPFPVTLLPSAIGYWLGMKQGERQAQILNAIQAAGAEEEKRLERIVNQPK</sequence>
<dbReference type="EMBL" id="QWIL01000762">
    <property type="protein sequence ID" value="RMY13761.1"/>
    <property type="molecule type" value="Genomic_DNA"/>
</dbReference>